<sequence length="67" mass="7122">MLKRLVLALALARVPMASAQADTLTAGQTKTTALADWYANIYYTAVEGTYQVVITLAPGPQEGGRPI</sequence>
<gene>
    <name evidence="2" type="ORF">SAMN05444169_3196</name>
</gene>
<evidence type="ECO:0000313" key="2">
    <source>
        <dbReference type="EMBL" id="SHG58767.1"/>
    </source>
</evidence>
<dbReference type="EMBL" id="LT670818">
    <property type="protein sequence ID" value="SHG58767.1"/>
    <property type="molecule type" value="Genomic_DNA"/>
</dbReference>
<name>A0A1M5L176_9BRAD</name>
<accession>A0A1M5L176</accession>
<dbReference type="RefSeq" id="WP_154073249.1">
    <property type="nucleotide sequence ID" value="NZ_LT670818.1"/>
</dbReference>
<evidence type="ECO:0000313" key="3">
    <source>
        <dbReference type="Proteomes" id="UP000190675"/>
    </source>
</evidence>
<feature type="chain" id="PRO_5012160637" evidence="1">
    <location>
        <begin position="22"/>
        <end position="67"/>
    </location>
</feature>
<reference evidence="2 3" key="1">
    <citation type="submission" date="2016-11" db="EMBL/GenBank/DDBJ databases">
        <authorList>
            <person name="Jaros S."/>
            <person name="Januszkiewicz K."/>
            <person name="Wedrychowicz H."/>
        </authorList>
    </citation>
    <scope>NUCLEOTIDE SEQUENCE [LARGE SCALE GENOMIC DNA]</scope>
    <source>
        <strain evidence="2 3">GAS242</strain>
    </source>
</reference>
<dbReference type="AlphaFoldDB" id="A0A1M5L176"/>
<dbReference type="Proteomes" id="UP000190675">
    <property type="component" value="Chromosome I"/>
</dbReference>
<keyword evidence="1" id="KW-0732">Signal</keyword>
<proteinExistence type="predicted"/>
<feature type="signal peptide" evidence="1">
    <location>
        <begin position="1"/>
        <end position="21"/>
    </location>
</feature>
<organism evidence="2 3">
    <name type="scientific">Bradyrhizobium erythrophlei</name>
    <dbReference type="NCBI Taxonomy" id="1437360"/>
    <lineage>
        <taxon>Bacteria</taxon>
        <taxon>Pseudomonadati</taxon>
        <taxon>Pseudomonadota</taxon>
        <taxon>Alphaproteobacteria</taxon>
        <taxon>Hyphomicrobiales</taxon>
        <taxon>Nitrobacteraceae</taxon>
        <taxon>Bradyrhizobium</taxon>
    </lineage>
</organism>
<evidence type="ECO:0000256" key="1">
    <source>
        <dbReference type="SAM" id="SignalP"/>
    </source>
</evidence>
<protein>
    <submittedName>
        <fullName evidence="2">Uncharacterized protein</fullName>
    </submittedName>
</protein>